<keyword evidence="2" id="KW-1185">Reference proteome</keyword>
<sequence>MPHAALAPTCFTTIRLAAGNPPTKRTNAKKSKKTTKIRKSGGDASSLSFGPRWQCVQGCGACCKLDKGPSFATPEEIFENPSDIELYRSLVGADGWCIHYDKSSRTCSIYSDRPYFCRVEPEIFEALYGINKKRFDMEACSCCRDTIRDVYGSKSKELDNFNHVIRSTTSS</sequence>
<evidence type="ECO:0000313" key="1">
    <source>
        <dbReference type="EMBL" id="KAH7844236.1"/>
    </source>
</evidence>
<accession>A0ACB7XT47</accession>
<name>A0ACB7XT47_9ERIC</name>
<dbReference type="Proteomes" id="UP000828048">
    <property type="component" value="Chromosome 1"/>
</dbReference>
<protein>
    <submittedName>
        <fullName evidence="1">Uncharacterized protein</fullName>
    </submittedName>
</protein>
<dbReference type="EMBL" id="CM037151">
    <property type="protein sequence ID" value="KAH7844236.1"/>
    <property type="molecule type" value="Genomic_DNA"/>
</dbReference>
<evidence type="ECO:0000313" key="2">
    <source>
        <dbReference type="Proteomes" id="UP000828048"/>
    </source>
</evidence>
<organism evidence="1 2">
    <name type="scientific">Vaccinium darrowii</name>
    <dbReference type="NCBI Taxonomy" id="229202"/>
    <lineage>
        <taxon>Eukaryota</taxon>
        <taxon>Viridiplantae</taxon>
        <taxon>Streptophyta</taxon>
        <taxon>Embryophyta</taxon>
        <taxon>Tracheophyta</taxon>
        <taxon>Spermatophyta</taxon>
        <taxon>Magnoliopsida</taxon>
        <taxon>eudicotyledons</taxon>
        <taxon>Gunneridae</taxon>
        <taxon>Pentapetalae</taxon>
        <taxon>asterids</taxon>
        <taxon>Ericales</taxon>
        <taxon>Ericaceae</taxon>
        <taxon>Vaccinioideae</taxon>
        <taxon>Vaccinieae</taxon>
        <taxon>Vaccinium</taxon>
    </lineage>
</organism>
<reference evidence="1 2" key="1">
    <citation type="journal article" date="2021" name="Hortic Res">
        <title>High-quality reference genome and annotation aids understanding of berry development for evergreen blueberry (Vaccinium darrowii).</title>
        <authorList>
            <person name="Yu J."/>
            <person name="Hulse-Kemp A.M."/>
            <person name="Babiker E."/>
            <person name="Staton M."/>
        </authorList>
    </citation>
    <scope>NUCLEOTIDE SEQUENCE [LARGE SCALE GENOMIC DNA]</scope>
    <source>
        <strain evidence="2">cv. NJ 8807/NJ 8810</strain>
        <tissue evidence="1">Young leaf</tissue>
    </source>
</reference>
<gene>
    <name evidence="1" type="ORF">Vadar_025882</name>
</gene>
<comment type="caution">
    <text evidence="1">The sequence shown here is derived from an EMBL/GenBank/DDBJ whole genome shotgun (WGS) entry which is preliminary data.</text>
</comment>
<proteinExistence type="predicted"/>